<evidence type="ECO:0000313" key="3">
    <source>
        <dbReference type="Proteomes" id="UP000179219"/>
    </source>
</evidence>
<sequence length="72" mass="8167">MTVDSEPSNKPVPGGKPTPGVENVPTFDELPPPGYEKARKREIKTLCEEHSMTPQDVERYEKIAEQEEQKKD</sequence>
<comment type="caution">
    <text evidence="2">The sequence shown here is derived from an EMBL/GenBank/DDBJ whole genome shotgun (WGS) entry which is preliminary data.</text>
</comment>
<evidence type="ECO:0000313" key="2">
    <source>
        <dbReference type="EMBL" id="OGM08491.1"/>
    </source>
</evidence>
<feature type="compositionally biased region" description="Low complexity" evidence="1">
    <location>
        <begin position="11"/>
        <end position="21"/>
    </location>
</feature>
<organism evidence="2 3">
    <name type="scientific">Candidatus Woesebacteria bacterium RBG_13_34_9</name>
    <dbReference type="NCBI Taxonomy" id="1802477"/>
    <lineage>
        <taxon>Bacteria</taxon>
        <taxon>Candidatus Woeseibacteriota</taxon>
    </lineage>
</organism>
<dbReference type="Proteomes" id="UP000179219">
    <property type="component" value="Unassembled WGS sequence"/>
</dbReference>
<proteinExistence type="predicted"/>
<dbReference type="EMBL" id="MGFP01000047">
    <property type="protein sequence ID" value="OGM08491.1"/>
    <property type="molecule type" value="Genomic_DNA"/>
</dbReference>
<reference evidence="2 3" key="1">
    <citation type="journal article" date="2016" name="Nat. Commun.">
        <title>Thousands of microbial genomes shed light on interconnected biogeochemical processes in an aquifer system.</title>
        <authorList>
            <person name="Anantharaman K."/>
            <person name="Brown C.T."/>
            <person name="Hug L.A."/>
            <person name="Sharon I."/>
            <person name="Castelle C.J."/>
            <person name="Probst A.J."/>
            <person name="Thomas B.C."/>
            <person name="Singh A."/>
            <person name="Wilkins M.J."/>
            <person name="Karaoz U."/>
            <person name="Brodie E.L."/>
            <person name="Williams K.H."/>
            <person name="Hubbard S.S."/>
            <person name="Banfield J.F."/>
        </authorList>
    </citation>
    <scope>NUCLEOTIDE SEQUENCE [LARGE SCALE GENOMIC DNA]</scope>
</reference>
<dbReference type="AlphaFoldDB" id="A0A1F7X0J7"/>
<gene>
    <name evidence="2" type="ORF">A2159_02700</name>
</gene>
<evidence type="ECO:0000256" key="1">
    <source>
        <dbReference type="SAM" id="MobiDB-lite"/>
    </source>
</evidence>
<protein>
    <submittedName>
        <fullName evidence="2">Uncharacterized protein</fullName>
    </submittedName>
</protein>
<name>A0A1F7X0J7_9BACT</name>
<feature type="region of interest" description="Disordered" evidence="1">
    <location>
        <begin position="1"/>
        <end position="72"/>
    </location>
</feature>
<feature type="compositionally biased region" description="Basic and acidic residues" evidence="1">
    <location>
        <begin position="36"/>
        <end position="72"/>
    </location>
</feature>
<accession>A0A1F7X0J7</accession>